<dbReference type="InterPro" id="IPR057326">
    <property type="entry name" value="KR_dom"/>
</dbReference>
<dbReference type="InterPro" id="IPR011032">
    <property type="entry name" value="GroES-like_sf"/>
</dbReference>
<feature type="domain" description="Ketosynthase family 3 (KS3)" evidence="8">
    <location>
        <begin position="43"/>
        <end position="472"/>
    </location>
</feature>
<dbReference type="InterPro" id="IPR016035">
    <property type="entry name" value="Acyl_Trfase/lysoPLipase"/>
</dbReference>
<dbReference type="GO" id="GO:0016787">
    <property type="term" value="F:hydrolase activity"/>
    <property type="evidence" value="ECO:0007669"/>
    <property type="project" value="UniProtKB-KW"/>
</dbReference>
<dbReference type="InterPro" id="IPR016039">
    <property type="entry name" value="Thiolase-like"/>
</dbReference>
<dbReference type="Pfam" id="PF00698">
    <property type="entry name" value="Acyl_transf_1"/>
    <property type="match status" value="1"/>
</dbReference>
<keyword evidence="3" id="KW-0489">Methyltransferase</keyword>
<dbReference type="InterPro" id="IPR016036">
    <property type="entry name" value="Malonyl_transacylase_ACP-bd"/>
</dbReference>
<keyword evidence="11" id="KW-1185">Reference proteome</keyword>
<evidence type="ECO:0000256" key="2">
    <source>
        <dbReference type="ARBA" id="ARBA00022553"/>
    </source>
</evidence>
<dbReference type="GO" id="GO:0006633">
    <property type="term" value="P:fatty acid biosynthetic process"/>
    <property type="evidence" value="ECO:0007669"/>
    <property type="project" value="TreeGrafter"/>
</dbReference>
<feature type="domain" description="Carrier" evidence="7">
    <location>
        <begin position="2362"/>
        <end position="2443"/>
    </location>
</feature>
<dbReference type="InterPro" id="IPR049900">
    <property type="entry name" value="PKS_mFAS_DH"/>
</dbReference>
<dbReference type="InterPro" id="IPR013968">
    <property type="entry name" value="PKS_KR"/>
</dbReference>
<proteinExistence type="predicted"/>
<dbReference type="GO" id="GO:0008168">
    <property type="term" value="F:methyltransferase activity"/>
    <property type="evidence" value="ECO:0007669"/>
    <property type="project" value="UniProtKB-KW"/>
</dbReference>
<dbReference type="Pfam" id="PF14765">
    <property type="entry name" value="PS-DH"/>
    <property type="match status" value="1"/>
</dbReference>
<keyword evidence="10" id="KW-0378">Hydrolase</keyword>
<accession>A0A0A2IWD4</accession>
<feature type="region of interest" description="N-terminal hotdog fold" evidence="6">
    <location>
        <begin position="975"/>
        <end position="1110"/>
    </location>
</feature>
<comment type="caution">
    <text evidence="10">The sequence shown here is derived from an EMBL/GenBank/DDBJ whole genome shotgun (WGS) entry which is preliminary data.</text>
</comment>
<dbReference type="PROSITE" id="PS00012">
    <property type="entry name" value="PHOSPHOPANTETHEINE"/>
    <property type="match status" value="1"/>
</dbReference>
<dbReference type="InterPro" id="IPR020843">
    <property type="entry name" value="ER"/>
</dbReference>
<dbReference type="Gene3D" id="3.10.129.110">
    <property type="entry name" value="Polyketide synthase dehydratase"/>
    <property type="match status" value="1"/>
</dbReference>
<protein>
    <submittedName>
        <fullName evidence="10">Acyl transferase/acyl hydrolase/lysophospholipase</fullName>
    </submittedName>
</protein>
<dbReference type="SMART" id="SM00829">
    <property type="entry name" value="PKS_ER"/>
    <property type="match status" value="1"/>
</dbReference>
<evidence type="ECO:0000313" key="11">
    <source>
        <dbReference type="Proteomes" id="UP000030143"/>
    </source>
</evidence>
<dbReference type="Gene3D" id="3.40.47.10">
    <property type="match status" value="1"/>
</dbReference>
<feature type="domain" description="PKS/mFAS DH" evidence="9">
    <location>
        <begin position="975"/>
        <end position="1283"/>
    </location>
</feature>
<dbReference type="SUPFAM" id="SSF55048">
    <property type="entry name" value="Probable ACP-binding domain of malonyl-CoA ACP transacylase"/>
    <property type="match status" value="1"/>
</dbReference>
<dbReference type="PROSITE" id="PS52004">
    <property type="entry name" value="KS3_2"/>
    <property type="match status" value="1"/>
</dbReference>
<dbReference type="RefSeq" id="XP_016595010.1">
    <property type="nucleotide sequence ID" value="XM_016748168.1"/>
</dbReference>
<dbReference type="SUPFAM" id="SSF51735">
    <property type="entry name" value="NAD(P)-binding Rossmann-fold domains"/>
    <property type="match status" value="3"/>
</dbReference>
<dbReference type="SMART" id="SM00827">
    <property type="entry name" value="PKS_AT"/>
    <property type="match status" value="1"/>
</dbReference>
<dbReference type="STRING" id="27334.A0A0A2IWD4"/>
<evidence type="ECO:0000256" key="1">
    <source>
        <dbReference type="ARBA" id="ARBA00022450"/>
    </source>
</evidence>
<evidence type="ECO:0000259" key="8">
    <source>
        <dbReference type="PROSITE" id="PS52004"/>
    </source>
</evidence>
<dbReference type="SUPFAM" id="SSF52151">
    <property type="entry name" value="FabD/lysophospholipase-like"/>
    <property type="match status" value="1"/>
</dbReference>
<dbReference type="Pfam" id="PF08240">
    <property type="entry name" value="ADH_N"/>
    <property type="match status" value="1"/>
</dbReference>
<evidence type="ECO:0000259" key="7">
    <source>
        <dbReference type="PROSITE" id="PS50075"/>
    </source>
</evidence>
<dbReference type="EMBL" id="JQFZ01000269">
    <property type="protein sequence ID" value="KGO52249.1"/>
    <property type="molecule type" value="Genomic_DNA"/>
</dbReference>
<dbReference type="InterPro" id="IPR014030">
    <property type="entry name" value="Ketoacyl_synth_N"/>
</dbReference>
<dbReference type="InterPro" id="IPR036291">
    <property type="entry name" value="NAD(P)-bd_dom_sf"/>
</dbReference>
<dbReference type="PROSITE" id="PS52019">
    <property type="entry name" value="PKS_MFAS_DH"/>
    <property type="match status" value="1"/>
</dbReference>
<evidence type="ECO:0000259" key="9">
    <source>
        <dbReference type="PROSITE" id="PS52019"/>
    </source>
</evidence>
<evidence type="ECO:0000313" key="10">
    <source>
        <dbReference type="EMBL" id="KGO52249.1"/>
    </source>
</evidence>
<dbReference type="SMART" id="SM00823">
    <property type="entry name" value="PKS_PP"/>
    <property type="match status" value="1"/>
</dbReference>
<dbReference type="SUPFAM" id="SSF50129">
    <property type="entry name" value="GroES-like"/>
    <property type="match status" value="1"/>
</dbReference>
<dbReference type="InterPro" id="IPR049551">
    <property type="entry name" value="PKS_DH_C"/>
</dbReference>
<feature type="region of interest" description="C-terminal hotdog fold" evidence="6">
    <location>
        <begin position="1124"/>
        <end position="1283"/>
    </location>
</feature>
<dbReference type="GO" id="GO:0016491">
    <property type="term" value="F:oxidoreductase activity"/>
    <property type="evidence" value="ECO:0007669"/>
    <property type="project" value="InterPro"/>
</dbReference>
<dbReference type="InterPro" id="IPR014031">
    <property type="entry name" value="Ketoacyl_synth_C"/>
</dbReference>
<dbReference type="SUPFAM" id="SSF47336">
    <property type="entry name" value="ACP-like"/>
    <property type="match status" value="1"/>
</dbReference>
<dbReference type="FunFam" id="3.40.50.720:FF:000209">
    <property type="entry name" value="Polyketide synthase Pks12"/>
    <property type="match status" value="1"/>
</dbReference>
<dbReference type="Pfam" id="PF08659">
    <property type="entry name" value="KR"/>
    <property type="match status" value="1"/>
</dbReference>
<evidence type="ECO:0000256" key="4">
    <source>
        <dbReference type="ARBA" id="ARBA00022679"/>
    </source>
</evidence>
<dbReference type="VEuPathDB" id="FungiDB:PEXP_063170"/>
<dbReference type="InterPro" id="IPR020806">
    <property type="entry name" value="PKS_PP-bd"/>
</dbReference>
<reference evidence="10 11" key="1">
    <citation type="journal article" date="2015" name="Mol. Plant Microbe Interact.">
        <title>Genome, transcriptome, and functional analyses of Penicillium expansum provide new insights into secondary metabolism and pathogenicity.</title>
        <authorList>
            <person name="Ballester A.R."/>
            <person name="Marcet-Houben M."/>
            <person name="Levin E."/>
            <person name="Sela N."/>
            <person name="Selma-Lazaro C."/>
            <person name="Carmona L."/>
            <person name="Wisniewski M."/>
            <person name="Droby S."/>
            <person name="Gonzalez-Candelas L."/>
            <person name="Gabaldon T."/>
        </authorList>
    </citation>
    <scope>NUCLEOTIDE SEQUENCE [LARGE SCALE GENOMIC DNA]</scope>
    <source>
        <strain evidence="10 11">MD-8</strain>
    </source>
</reference>
<feature type="active site" description="Proton acceptor; for dehydratase activity" evidence="6">
    <location>
        <position position="1007"/>
    </location>
</feature>
<dbReference type="CDD" id="cd05195">
    <property type="entry name" value="enoyl_red"/>
    <property type="match status" value="1"/>
</dbReference>
<dbReference type="GeneID" id="27683589"/>
<evidence type="ECO:0000256" key="6">
    <source>
        <dbReference type="PROSITE-ProRule" id="PRU01363"/>
    </source>
</evidence>
<dbReference type="InterPro" id="IPR006162">
    <property type="entry name" value="Ppantetheine_attach_site"/>
</dbReference>
<dbReference type="Proteomes" id="UP000030143">
    <property type="component" value="Unassembled WGS sequence"/>
</dbReference>
<evidence type="ECO:0000256" key="5">
    <source>
        <dbReference type="ARBA" id="ARBA00023268"/>
    </source>
</evidence>
<dbReference type="InterPro" id="IPR009081">
    <property type="entry name" value="PP-bd_ACP"/>
</dbReference>
<dbReference type="CDD" id="cd00833">
    <property type="entry name" value="PKS"/>
    <property type="match status" value="1"/>
</dbReference>
<dbReference type="Pfam" id="PF00550">
    <property type="entry name" value="PP-binding"/>
    <property type="match status" value="1"/>
</dbReference>
<dbReference type="Pfam" id="PF02801">
    <property type="entry name" value="Ketoacyl-synt_C"/>
    <property type="match status" value="1"/>
</dbReference>
<dbReference type="InterPro" id="IPR013154">
    <property type="entry name" value="ADH-like_N"/>
</dbReference>
<dbReference type="Pfam" id="PF16197">
    <property type="entry name" value="KAsynt_C_assoc"/>
    <property type="match status" value="1"/>
</dbReference>
<dbReference type="InterPro" id="IPR032821">
    <property type="entry name" value="PKS_assoc"/>
</dbReference>
<dbReference type="GO" id="GO:0004312">
    <property type="term" value="F:fatty acid synthase activity"/>
    <property type="evidence" value="ECO:0007669"/>
    <property type="project" value="TreeGrafter"/>
</dbReference>
<name>A0A0A2IWD4_PENEN</name>
<dbReference type="Pfam" id="PF00109">
    <property type="entry name" value="ketoacyl-synt"/>
    <property type="match status" value="1"/>
</dbReference>
<dbReference type="PANTHER" id="PTHR43775:SF18">
    <property type="entry name" value="ENZYME, PUTATIVE (JCVI)-RELATED"/>
    <property type="match status" value="1"/>
</dbReference>
<dbReference type="PROSITE" id="PS50075">
    <property type="entry name" value="CARRIER"/>
    <property type="match status" value="1"/>
</dbReference>
<organism evidence="10 11">
    <name type="scientific">Penicillium expansum</name>
    <name type="common">Blue mold rot fungus</name>
    <dbReference type="NCBI Taxonomy" id="27334"/>
    <lineage>
        <taxon>Eukaryota</taxon>
        <taxon>Fungi</taxon>
        <taxon>Dikarya</taxon>
        <taxon>Ascomycota</taxon>
        <taxon>Pezizomycotina</taxon>
        <taxon>Eurotiomycetes</taxon>
        <taxon>Eurotiomycetidae</taxon>
        <taxon>Eurotiales</taxon>
        <taxon>Aspergillaceae</taxon>
        <taxon>Penicillium</taxon>
    </lineage>
</organism>
<dbReference type="Gene3D" id="3.40.50.720">
    <property type="entry name" value="NAD(P)-binding Rossmann-like Domain"/>
    <property type="match status" value="2"/>
</dbReference>
<dbReference type="InterPro" id="IPR014043">
    <property type="entry name" value="Acyl_transferase_dom"/>
</dbReference>
<dbReference type="Gene3D" id="1.10.1200.10">
    <property type="entry name" value="ACP-like"/>
    <property type="match status" value="1"/>
</dbReference>
<dbReference type="InterPro" id="IPR056501">
    <property type="entry name" value="NAD-bd_HRPKS_sdrA"/>
</dbReference>
<keyword evidence="4 10" id="KW-0808">Transferase</keyword>
<dbReference type="Pfam" id="PF13602">
    <property type="entry name" value="ADH_zinc_N_2"/>
    <property type="match status" value="1"/>
</dbReference>
<dbReference type="Pfam" id="PF21089">
    <property type="entry name" value="PKS_DH_N"/>
    <property type="match status" value="1"/>
</dbReference>
<dbReference type="Pfam" id="PF23114">
    <property type="entry name" value="NAD-bd_HRPKS_sdrA"/>
    <property type="match status" value="1"/>
</dbReference>
<dbReference type="HOGENOM" id="CLU_000022_31_0_1"/>
<dbReference type="Gene3D" id="3.90.180.10">
    <property type="entry name" value="Medium-chain alcohol dehydrogenases, catalytic domain"/>
    <property type="match status" value="1"/>
</dbReference>
<dbReference type="GO" id="GO:0030639">
    <property type="term" value="P:polyketide biosynthetic process"/>
    <property type="evidence" value="ECO:0007669"/>
    <property type="project" value="UniProtKB-ARBA"/>
</dbReference>
<gene>
    <name evidence="10" type="ORF">PEX2_109010</name>
</gene>
<dbReference type="GO" id="GO:0031177">
    <property type="term" value="F:phosphopantetheine binding"/>
    <property type="evidence" value="ECO:0007669"/>
    <property type="project" value="InterPro"/>
</dbReference>
<evidence type="ECO:0000256" key="3">
    <source>
        <dbReference type="ARBA" id="ARBA00022603"/>
    </source>
</evidence>
<dbReference type="GO" id="GO:0032259">
    <property type="term" value="P:methylation"/>
    <property type="evidence" value="ECO:0007669"/>
    <property type="project" value="UniProtKB-KW"/>
</dbReference>
<dbReference type="InterPro" id="IPR001227">
    <property type="entry name" value="Ac_transferase_dom_sf"/>
</dbReference>
<dbReference type="PANTHER" id="PTHR43775">
    <property type="entry name" value="FATTY ACID SYNTHASE"/>
    <property type="match status" value="1"/>
</dbReference>
<sequence length="2447" mass="266951">MVDINSPTSRQLLNHSEATLAKETSVDNKIYGSTNMKQTPFRQEPVAVVGFACRLPGGNNSPQKLWEFLERGEIASNQVPRERFNIDGHYDGSHKPGTMRPKGGMFIGDHDLADFDASFFGIGGTEAIAMDPNQRQMLEVVYEGLENAGIPLEKIDGHPVACYVASYASDYGDMQNRDAEDRPDNCGVGVGRSIMANRLSYFLNVKGPSITIDTACSGSLVGLDLACRSVQSDEANIAIVATSNLYLNPDHVMDAGSVGRAHSPSALCHTFDADADGYVKAEAVSCVIVKRLSDAIRDRDPIRAIVKGTASNSNGRTGGIASPSYEAQAAAIRSAYANAGIVSFHETAYLECHGTGTQAGDPAEVRGVGSVFAATRTGDKPLLIGSIKSNIGHSEPAAGNSGLLKVIMSIEKGVIPGTPLFIKPNPKIDFEGFKVKVFRTAVPWPDEGYSVRRASINSFGFGGSNAHAIVEQPSAVMRSFYRSSYALATEGDGDGDNSDDSWENDAEHSDRPYTLIVSANDAQCLRENVRALTRHLINPRVHVQLADLAATLSERRSRLWHRAFVTTRTTEVEEKDFVFGKNRGQAPKIAFVFTGQGAQWPQMGKEILQFFPWTRTILDELDTALQSQPDPPEWSLIGELTEPRAGEHLRQPEYSQSILTALQLCIFAVLEAWGINPSSVVGHSSGEIAAAYAAGHIDRASAIKAAFYRGRAAVNCKSQGRLDSDVGMLAVGLSSQATLEYLDKYKGSAWIACFNSPSSVTVSGKQSTLNNLADEIKAQGHFARELQVELAYHSELMTPIGEEYFTLLEDDAQFQPLQGDGACKAKMFSSVTGSLKESMPDVLYWKSNMVSPVRFSEALLELVKTDAPTMIIEIGPSGALAGPISEVLKTLPTGEEIQYCAAWARGGNSGKSLFDVAGHLFAIGGPVNFAHVNEYDGTEVRTLVDLPNYSWSHTVKYWHESAASHDWRYKQFITHDLLGSKIPGTAWESPTWRKHLQVADVPWLRDHKMGPDILVPAAGLAAMALEAMYQKYCALNLENVVAPNDLAYRFRNVRFERAVVVEESKPTTILLTLTNVPSSKEWHEFRIRTVALSVSYEHCSGLIRIQDPIGDDEALKGEQLAPLKNPQSAQLWYKALQEVGIRFGPTFQTMKSVESFSGSRTCRTIVSLEPPASRWDPQSCYPFHPAILDGFLQSATPANAAGERSLIKDSVIPALVDDMIINKIPCNLVEGLSVAESIYTGRGRRDVAKSWTANIAIHHPHTGALLLRLRGLNYIRLDVDEKPDVHVFSTAIWNPDISLLTQDQFIHLKPSNMGSSRIDTVLDLVAWKVPTLQVLELNMDEEDTSSLWLEGGDERARSAYGLYHLGSISPTKMVALKSTHESKPNTEIHLLDLGKDKLGLPARDGLYHLVILKTAMRCDVATSAESIIERLDSLLRPAGFVLVVAPAEPIETQGNEPTQGKLIGDIDGVSTQEFSPSSGSMMPLPQSGSVLQINPEPDHHATAYLWRQLVKTPQTSSSQQRHLTVACFNDDAPTLSSTLKSSLGAAGWSIQTVPITRVAAVANNNDASQSVLMVLDELFKPVLTQIGESEWEALKVVISTGQPLLWVTKGGQTPQVSDPDNALVQGLFRAIRREDPQANLTTLDVHSATSPATNQAIEWLLEGLLGGAGGETEYAERDGVVLIQRLTPDRAVNEFKAAENGNGFQPVVKQFHETKAQVRLQAEKVGTLQSLIWCETAVGEVPMEPGMVEIEVIAVGVNFKDVATTMGIVPENEYTIGCECAGYIKRIAPALQTHLQVGDRVAAMASGTYANRVQCPHRRVHRIRESLSYDEAATIPLVYLTAIYSLYHLGNLQAGQSVLIHSAAGGVGLAAIQLAQYKKCDIFVTVSTEKKRQFLAHTFGLPENRMFTSRSARFAEEIRRETNGRGVDIILNSLTGDLLDESWRLTADGGTMVEIGKRDIVDRNSLSMEPFDRNCSFRAVDLSYTRTITNELVGNLLGEIFDLVNSGHVRPIHPITRYPFDQVISALSYMRSGKHMGKIIISSVQEATDLQLPIRSAVPMLNLDPEAAYIIVGGLRGLGGSLAVYLAQHGARYIVSISRSRVHDSASARVHANCDTYGCEVVEAKGDIGDLDFVRRVFRSIQPRRVAGLIQGAMILRDNPYETMTHDDYITSIHAKVSGTWNLHLAAQQEQPQPLDFFTMLSSISSIIGNKGQANYAAGNAFLDAFASYRNATGLRANTINLGLIEDVGYVAEQGSTLEARFDRRQWVPINEGTFRRIVSYSVFQQQGSIRGSINSAQLITGLAYPLDANSNATADLKAEPRFGFFFSSHSIGGNSSNNDNGGQDDPATGAIKALHLLHVSQADVTALRKVALELLQMQLIKILRLEAEMEPGKPLMTYGLDSLSAVELRGWVRQKIGAELSTLDITNASSLTALSERLVSKLPSVR</sequence>
<dbReference type="InterPro" id="IPR036736">
    <property type="entry name" value="ACP-like_sf"/>
</dbReference>
<dbReference type="Gene3D" id="3.40.366.10">
    <property type="entry name" value="Malonyl-Coenzyme A Acyl Carrier Protein, domain 2"/>
    <property type="match status" value="1"/>
</dbReference>
<keyword evidence="1" id="KW-0596">Phosphopantetheine</keyword>
<keyword evidence="5" id="KW-0511">Multifunctional enzyme</keyword>
<dbReference type="SMART" id="SM00822">
    <property type="entry name" value="PKS_KR"/>
    <property type="match status" value="1"/>
</dbReference>
<dbReference type="InterPro" id="IPR020807">
    <property type="entry name" value="PKS_DH"/>
</dbReference>
<dbReference type="InterPro" id="IPR020841">
    <property type="entry name" value="PKS_Beta-ketoAc_synthase_dom"/>
</dbReference>
<dbReference type="SMART" id="SM00825">
    <property type="entry name" value="PKS_KS"/>
    <property type="match status" value="1"/>
</dbReference>
<feature type="active site" description="Proton donor; for dehydratase activity" evidence="6">
    <location>
        <position position="1189"/>
    </location>
</feature>
<dbReference type="InterPro" id="IPR049552">
    <property type="entry name" value="PKS_DH_N"/>
</dbReference>
<dbReference type="GO" id="GO:1901336">
    <property type="term" value="P:lactone biosynthetic process"/>
    <property type="evidence" value="ECO:0007669"/>
    <property type="project" value="UniProtKB-ARBA"/>
</dbReference>
<dbReference type="SMART" id="SM00826">
    <property type="entry name" value="PKS_DH"/>
    <property type="match status" value="1"/>
</dbReference>
<dbReference type="InterPro" id="IPR050091">
    <property type="entry name" value="PKS_NRPS_Biosynth_Enz"/>
</dbReference>
<dbReference type="SUPFAM" id="SSF53901">
    <property type="entry name" value="Thiolase-like"/>
    <property type="match status" value="1"/>
</dbReference>
<keyword evidence="2" id="KW-0597">Phosphoprotein</keyword>
<dbReference type="InterPro" id="IPR042104">
    <property type="entry name" value="PKS_dehydratase_sf"/>
</dbReference>